<comment type="similarity">
    <text evidence="2">Belongs to the mago nashi family.</text>
</comment>
<dbReference type="Pfam" id="PF02792">
    <property type="entry name" value="Mago_nashi"/>
    <property type="match status" value="1"/>
</dbReference>
<name>A0A077YX82_TRITR</name>
<dbReference type="EMBL" id="HG805827">
    <property type="protein sequence ID" value="CDW52622.1"/>
    <property type="molecule type" value="Genomic_DNA"/>
</dbReference>
<dbReference type="InterPro" id="IPR036605">
    <property type="entry name" value="Mago_nashi_sf"/>
</dbReference>
<evidence type="ECO:0000313" key="6">
    <source>
        <dbReference type="Proteomes" id="UP000030665"/>
    </source>
</evidence>
<dbReference type="GO" id="GO:0008380">
    <property type="term" value="P:RNA splicing"/>
    <property type="evidence" value="ECO:0007669"/>
    <property type="project" value="InterPro"/>
</dbReference>
<evidence type="ECO:0000256" key="2">
    <source>
        <dbReference type="ARBA" id="ARBA00009270"/>
    </source>
</evidence>
<proteinExistence type="inferred from homology"/>
<dbReference type="OrthoDB" id="6495301at2759"/>
<dbReference type="AlphaFoldDB" id="A0A077YX82"/>
<dbReference type="Gene3D" id="3.30.1560.10">
    <property type="entry name" value="Mago nashi"/>
    <property type="match status" value="1"/>
</dbReference>
<keyword evidence="6" id="KW-1185">Reference proteome</keyword>
<evidence type="ECO:0000256" key="1">
    <source>
        <dbReference type="ARBA" id="ARBA00004123"/>
    </source>
</evidence>
<dbReference type="CDD" id="cd11295">
    <property type="entry name" value="Mago_nashi"/>
    <property type="match status" value="1"/>
</dbReference>
<dbReference type="STRING" id="36087.A0A077YX82"/>
<sequence>MGRFYLRYYCGHRGKFGHEFMEFEVCPNNLLRYANNSHYKNDTLIRKITFTLMIRPFLYFQGLLSPMVVEAIRDRVRSSEIFEEDDSVWPEPNRLGAQELEIVMDDHHISFTCAKTLSLNDCDNSNDPGGMRTFYYLVQDLRSIVFSLIGMHFKIKPI</sequence>
<keyword evidence="3" id="KW-0509">mRNA transport</keyword>
<reference evidence="5" key="2">
    <citation type="submission" date="2014-03" db="EMBL/GenBank/DDBJ databases">
        <title>The whipworm genome and dual-species transcriptomics of an intimate host-pathogen interaction.</title>
        <authorList>
            <person name="Foth B.J."/>
            <person name="Tsai I.J."/>
            <person name="Reid A.J."/>
            <person name="Bancroft A.J."/>
            <person name="Nichol S."/>
            <person name="Tracey A."/>
            <person name="Holroyd N."/>
            <person name="Cotton J.A."/>
            <person name="Stanley E.J."/>
            <person name="Zarowiecki M."/>
            <person name="Liu J.Z."/>
            <person name="Huckvale T."/>
            <person name="Cooper P.J."/>
            <person name="Grencis R.K."/>
            <person name="Berriman M."/>
        </authorList>
    </citation>
    <scope>NUCLEOTIDE SEQUENCE [LARGE SCALE GENOMIC DNA]</scope>
</reference>
<keyword evidence="3" id="KW-0813">Transport</keyword>
<keyword evidence="4" id="KW-0539">Nucleus</keyword>
<dbReference type="SUPFAM" id="SSF89817">
    <property type="entry name" value="Mago nashi protein"/>
    <property type="match status" value="1"/>
</dbReference>
<dbReference type="PANTHER" id="PTHR12638">
    <property type="entry name" value="PROTEIN MAGO NASHI HOMOLOG"/>
    <property type="match status" value="1"/>
</dbReference>
<protein>
    <submittedName>
        <fullName evidence="5">Protein mago nashi</fullName>
    </submittedName>
</protein>
<dbReference type="Proteomes" id="UP000030665">
    <property type="component" value="Unassembled WGS sequence"/>
</dbReference>
<dbReference type="InterPro" id="IPR004023">
    <property type="entry name" value="Mago_nashi"/>
</dbReference>
<evidence type="ECO:0000256" key="4">
    <source>
        <dbReference type="ARBA" id="ARBA00023242"/>
    </source>
</evidence>
<dbReference type="PANTHER" id="PTHR12638:SF0">
    <property type="entry name" value="MAGO HOMOLOG, EXON JUNCTION COMPLEX SUBUNIT-RELATED"/>
    <property type="match status" value="1"/>
</dbReference>
<dbReference type="GO" id="GO:0035145">
    <property type="term" value="C:exon-exon junction complex"/>
    <property type="evidence" value="ECO:0007669"/>
    <property type="project" value="InterPro"/>
</dbReference>
<evidence type="ECO:0000313" key="5">
    <source>
        <dbReference type="EMBL" id="CDW52622.1"/>
    </source>
</evidence>
<dbReference type="GO" id="GO:0051028">
    <property type="term" value="P:mRNA transport"/>
    <property type="evidence" value="ECO:0007669"/>
    <property type="project" value="UniProtKB-KW"/>
</dbReference>
<gene>
    <name evidence="5" type="ORF">TTRE_0000088401</name>
</gene>
<accession>A0A077YX82</accession>
<dbReference type="FunFam" id="3.30.1560.10:FF:000001">
    <property type="entry name" value="Protein mago nashi homolog"/>
    <property type="match status" value="1"/>
</dbReference>
<organism evidence="5 6">
    <name type="scientific">Trichuris trichiura</name>
    <name type="common">Whipworm</name>
    <name type="synonym">Trichocephalus trichiurus</name>
    <dbReference type="NCBI Taxonomy" id="36087"/>
    <lineage>
        <taxon>Eukaryota</taxon>
        <taxon>Metazoa</taxon>
        <taxon>Ecdysozoa</taxon>
        <taxon>Nematoda</taxon>
        <taxon>Enoplea</taxon>
        <taxon>Dorylaimia</taxon>
        <taxon>Trichinellida</taxon>
        <taxon>Trichuridae</taxon>
        <taxon>Trichuris</taxon>
    </lineage>
</organism>
<comment type="subcellular location">
    <subcellularLocation>
        <location evidence="1">Nucleus</location>
    </subcellularLocation>
</comment>
<evidence type="ECO:0000256" key="3">
    <source>
        <dbReference type="ARBA" id="ARBA00022816"/>
    </source>
</evidence>
<reference evidence="5" key="1">
    <citation type="submission" date="2014-01" db="EMBL/GenBank/DDBJ databases">
        <authorList>
            <person name="Aslett M."/>
        </authorList>
    </citation>
    <scope>NUCLEOTIDE SEQUENCE</scope>
</reference>